<dbReference type="SMART" id="SM00100">
    <property type="entry name" value="cNMP"/>
    <property type="match status" value="2"/>
</dbReference>
<feature type="domain" description="Cyclic nucleotide-binding" evidence="1">
    <location>
        <begin position="141"/>
        <end position="236"/>
    </location>
</feature>
<reference evidence="2" key="1">
    <citation type="submission" date="2010-05" db="EMBL/GenBank/DDBJ databases">
        <title>The draft genome of Desulfonatronospira thiodismutans ASO3-1.</title>
        <authorList>
            <consortium name="US DOE Joint Genome Institute (JGI-PGF)"/>
            <person name="Lucas S."/>
            <person name="Copeland A."/>
            <person name="Lapidus A."/>
            <person name="Cheng J.-F."/>
            <person name="Bruce D."/>
            <person name="Goodwin L."/>
            <person name="Pitluck S."/>
            <person name="Chertkov O."/>
            <person name="Brettin T."/>
            <person name="Detter J.C."/>
            <person name="Han C."/>
            <person name="Land M.L."/>
            <person name="Hauser L."/>
            <person name="Kyrpides N."/>
            <person name="Mikhailova N."/>
            <person name="Muyzer G."/>
            <person name="Woyke T."/>
        </authorList>
    </citation>
    <scope>NUCLEOTIDE SEQUENCE [LARGE SCALE GENOMIC DNA]</scope>
    <source>
        <strain evidence="2">ASO3-1</strain>
    </source>
</reference>
<dbReference type="AlphaFoldDB" id="D6ST04"/>
<dbReference type="eggNOG" id="COG0664">
    <property type="taxonomic scope" value="Bacteria"/>
</dbReference>
<dbReference type="PANTHER" id="PTHR24567:SF68">
    <property type="entry name" value="DNA-BINDING TRANSCRIPTIONAL DUAL REGULATOR CRP"/>
    <property type="match status" value="1"/>
</dbReference>
<dbReference type="Gene3D" id="2.60.120.10">
    <property type="entry name" value="Jelly Rolls"/>
    <property type="match status" value="2"/>
</dbReference>
<proteinExistence type="predicted"/>
<dbReference type="RefSeq" id="WP_008871169.1">
    <property type="nucleotide sequence ID" value="NZ_ACJN02000003.1"/>
</dbReference>
<dbReference type="GO" id="GO:0003700">
    <property type="term" value="F:DNA-binding transcription factor activity"/>
    <property type="evidence" value="ECO:0007669"/>
    <property type="project" value="TreeGrafter"/>
</dbReference>
<protein>
    <submittedName>
        <fullName evidence="2">Transcriptional regulator, Crp/Fnr family</fullName>
    </submittedName>
</protein>
<organism evidence="2 3">
    <name type="scientific">Desulfonatronospira thiodismutans ASO3-1</name>
    <dbReference type="NCBI Taxonomy" id="555779"/>
    <lineage>
        <taxon>Bacteria</taxon>
        <taxon>Pseudomonadati</taxon>
        <taxon>Thermodesulfobacteriota</taxon>
        <taxon>Desulfovibrionia</taxon>
        <taxon>Desulfovibrionales</taxon>
        <taxon>Desulfonatronovibrionaceae</taxon>
        <taxon>Desulfonatronospira</taxon>
    </lineage>
</organism>
<gene>
    <name evidence="2" type="ORF">Dthio_PD1159</name>
</gene>
<dbReference type="Proteomes" id="UP000005496">
    <property type="component" value="Unassembled WGS sequence"/>
</dbReference>
<dbReference type="SUPFAM" id="SSF51206">
    <property type="entry name" value="cAMP-binding domain-like"/>
    <property type="match status" value="2"/>
</dbReference>
<dbReference type="CDD" id="cd00038">
    <property type="entry name" value="CAP_ED"/>
    <property type="match status" value="2"/>
</dbReference>
<evidence type="ECO:0000313" key="2">
    <source>
        <dbReference type="EMBL" id="EFI33820.1"/>
    </source>
</evidence>
<keyword evidence="3" id="KW-1185">Reference proteome</keyword>
<feature type="domain" description="Cyclic nucleotide-binding" evidence="1">
    <location>
        <begin position="23"/>
        <end position="112"/>
    </location>
</feature>
<dbReference type="InterPro" id="IPR018490">
    <property type="entry name" value="cNMP-bd_dom_sf"/>
</dbReference>
<name>D6ST04_9BACT</name>
<dbReference type="GO" id="GO:0005829">
    <property type="term" value="C:cytosol"/>
    <property type="evidence" value="ECO:0007669"/>
    <property type="project" value="TreeGrafter"/>
</dbReference>
<accession>D6ST04</accession>
<dbReference type="InterPro" id="IPR014710">
    <property type="entry name" value="RmlC-like_jellyroll"/>
</dbReference>
<comment type="caution">
    <text evidence="2">The sequence shown here is derived from an EMBL/GenBank/DDBJ whole genome shotgun (WGS) entry which is preliminary data.</text>
</comment>
<sequence>MRDGEFFNTQKPSVLNLGGDTDIFVQGEAADCFYVLLSGQADLLRGEQKVMQLGSGTVLGTETLFRPDKGYLYTARTRGEARVARHGYQEFLDQAMSGPRLLRRVLDTHIREIEELWLRMDAAFKENQDYYFPGGIKSCAPGEWVIREGDRDDAIYRIVSSDQGLEVVKQDKVLALLREPGDFFGEMAAILGEARTAGVRSVGESVLEVYPGDRLNQMIADYPGMSARIISNLAQRLASTSRELACDSQDS</sequence>
<dbReference type="Pfam" id="PF00027">
    <property type="entry name" value="cNMP_binding"/>
    <property type="match status" value="2"/>
</dbReference>
<dbReference type="InterPro" id="IPR000595">
    <property type="entry name" value="cNMP-bd_dom"/>
</dbReference>
<dbReference type="PANTHER" id="PTHR24567">
    <property type="entry name" value="CRP FAMILY TRANSCRIPTIONAL REGULATORY PROTEIN"/>
    <property type="match status" value="1"/>
</dbReference>
<evidence type="ECO:0000313" key="3">
    <source>
        <dbReference type="Proteomes" id="UP000005496"/>
    </source>
</evidence>
<evidence type="ECO:0000259" key="1">
    <source>
        <dbReference type="PROSITE" id="PS50042"/>
    </source>
</evidence>
<dbReference type="PROSITE" id="PS50042">
    <property type="entry name" value="CNMP_BINDING_3"/>
    <property type="match status" value="2"/>
</dbReference>
<dbReference type="InterPro" id="IPR050397">
    <property type="entry name" value="Env_Response_Regulators"/>
</dbReference>
<dbReference type="EMBL" id="ACJN02000003">
    <property type="protein sequence ID" value="EFI33820.1"/>
    <property type="molecule type" value="Genomic_DNA"/>
</dbReference>